<organism evidence="8 9">
    <name type="scientific">Albimonas pacifica</name>
    <dbReference type="NCBI Taxonomy" id="1114924"/>
    <lineage>
        <taxon>Bacteria</taxon>
        <taxon>Pseudomonadati</taxon>
        <taxon>Pseudomonadota</taxon>
        <taxon>Alphaproteobacteria</taxon>
        <taxon>Rhodobacterales</taxon>
        <taxon>Paracoccaceae</taxon>
        <taxon>Albimonas</taxon>
    </lineage>
</organism>
<dbReference type="EMBL" id="FOQH01000004">
    <property type="protein sequence ID" value="SFI12795.1"/>
    <property type="molecule type" value="Genomic_DNA"/>
</dbReference>
<gene>
    <name evidence="8" type="ORF">SAMN05216258_104407</name>
</gene>
<dbReference type="GO" id="GO:0003677">
    <property type="term" value="F:DNA binding"/>
    <property type="evidence" value="ECO:0007669"/>
    <property type="project" value="InterPro"/>
</dbReference>
<protein>
    <recommendedName>
        <fullName evidence="1">DNA-directed DNA polymerase</fullName>
        <ecNumber evidence="1">2.7.7.7</ecNumber>
    </recommendedName>
</protein>
<evidence type="ECO:0000256" key="1">
    <source>
        <dbReference type="ARBA" id="ARBA00012417"/>
    </source>
</evidence>
<dbReference type="GO" id="GO:0006261">
    <property type="term" value="P:DNA-templated DNA replication"/>
    <property type="evidence" value="ECO:0007669"/>
    <property type="project" value="TreeGrafter"/>
</dbReference>
<evidence type="ECO:0000256" key="5">
    <source>
        <dbReference type="ARBA" id="ARBA00022932"/>
    </source>
</evidence>
<dbReference type="Proteomes" id="UP000199377">
    <property type="component" value="Unassembled WGS sequence"/>
</dbReference>
<evidence type="ECO:0000313" key="8">
    <source>
        <dbReference type="EMBL" id="SFI12795.1"/>
    </source>
</evidence>
<dbReference type="Gene3D" id="3.40.50.300">
    <property type="entry name" value="P-loop containing nucleotide triphosphate hydrolases"/>
    <property type="match status" value="1"/>
</dbReference>
<dbReference type="GO" id="GO:0003887">
    <property type="term" value="F:DNA-directed DNA polymerase activity"/>
    <property type="evidence" value="ECO:0007669"/>
    <property type="project" value="UniProtKB-KW"/>
</dbReference>
<dbReference type="InterPro" id="IPR008921">
    <property type="entry name" value="DNA_pol3_clamp-load_cplx_C"/>
</dbReference>
<dbReference type="PANTHER" id="PTHR34388">
    <property type="entry name" value="DNA POLYMERASE III SUBUNIT DELTA"/>
    <property type="match status" value="1"/>
</dbReference>
<evidence type="ECO:0000256" key="4">
    <source>
        <dbReference type="ARBA" id="ARBA00022705"/>
    </source>
</evidence>
<sequence>MPAARVRAFADRPDARTAGALIFGDDALEVDQLRLRLSAVFLKAAGEGAEITRMTADEARRDPASLTDAVRAGGLFGGQPVVLIDGAADGSADALRIACEELEPETGRLIVTAGRLNARSKLRKLFEDAPNLAALAVYPRALDAEGIAALLSEAGNPPLSAPAMDALVAFAAIAEPAEVRGVISSLALYAVNAPAPLEAAEVQALLPAAVEGDADAVADATVARRPGDALAAYARVAGKGGGPGGVAMALGRAFRQLHALAAAPDGPEAAMARMRPPIFGPRRDALARAARQWKGMALERALEHILDAELSLRATNEIPDRALVERLVVRLSTLR</sequence>
<dbReference type="Gene3D" id="1.20.272.10">
    <property type="match status" value="1"/>
</dbReference>
<keyword evidence="9" id="KW-1185">Reference proteome</keyword>
<accession>A0A1I3FNG3</accession>
<reference evidence="8 9" key="1">
    <citation type="submission" date="2016-10" db="EMBL/GenBank/DDBJ databases">
        <authorList>
            <person name="de Groot N.N."/>
        </authorList>
    </citation>
    <scope>NUCLEOTIDE SEQUENCE [LARGE SCALE GENOMIC DNA]</scope>
    <source>
        <strain evidence="8 9">CGMCC 1.11030</strain>
    </source>
</reference>
<keyword evidence="4" id="KW-0235">DNA replication</keyword>
<proteinExistence type="inferred from homology"/>
<evidence type="ECO:0000256" key="7">
    <source>
        <dbReference type="ARBA" id="ARBA00049244"/>
    </source>
</evidence>
<dbReference type="GO" id="GO:0009360">
    <property type="term" value="C:DNA polymerase III complex"/>
    <property type="evidence" value="ECO:0007669"/>
    <property type="project" value="TreeGrafter"/>
</dbReference>
<dbReference type="STRING" id="1114924.SAMN05216258_104407"/>
<keyword evidence="3" id="KW-0548">Nucleotidyltransferase</keyword>
<name>A0A1I3FNG3_9RHOB</name>
<dbReference type="SUPFAM" id="SSF48019">
    <property type="entry name" value="post-AAA+ oligomerization domain-like"/>
    <property type="match status" value="1"/>
</dbReference>
<comment type="catalytic activity">
    <reaction evidence="7">
        <text>DNA(n) + a 2'-deoxyribonucleoside 5'-triphosphate = DNA(n+1) + diphosphate</text>
        <dbReference type="Rhea" id="RHEA:22508"/>
        <dbReference type="Rhea" id="RHEA-COMP:17339"/>
        <dbReference type="Rhea" id="RHEA-COMP:17340"/>
        <dbReference type="ChEBI" id="CHEBI:33019"/>
        <dbReference type="ChEBI" id="CHEBI:61560"/>
        <dbReference type="ChEBI" id="CHEBI:173112"/>
        <dbReference type="EC" id="2.7.7.7"/>
    </reaction>
</comment>
<dbReference type="PANTHER" id="PTHR34388:SF1">
    <property type="entry name" value="DNA POLYMERASE III SUBUNIT DELTA"/>
    <property type="match status" value="1"/>
</dbReference>
<keyword evidence="2" id="KW-0808">Transferase</keyword>
<keyword evidence="5" id="KW-0239">DNA-directed DNA polymerase</keyword>
<dbReference type="AlphaFoldDB" id="A0A1I3FNG3"/>
<evidence type="ECO:0000256" key="2">
    <source>
        <dbReference type="ARBA" id="ARBA00022679"/>
    </source>
</evidence>
<evidence type="ECO:0000256" key="6">
    <source>
        <dbReference type="ARBA" id="ARBA00034754"/>
    </source>
</evidence>
<comment type="similarity">
    <text evidence="6">Belongs to the DNA polymerase HolA subunit family.</text>
</comment>
<evidence type="ECO:0000313" key="9">
    <source>
        <dbReference type="Proteomes" id="UP000199377"/>
    </source>
</evidence>
<evidence type="ECO:0000256" key="3">
    <source>
        <dbReference type="ARBA" id="ARBA00022695"/>
    </source>
</evidence>
<dbReference type="InterPro" id="IPR027417">
    <property type="entry name" value="P-loop_NTPase"/>
</dbReference>
<dbReference type="EC" id="2.7.7.7" evidence="1"/>
<dbReference type="InterPro" id="IPR005790">
    <property type="entry name" value="DNA_polIII_delta"/>
</dbReference>